<dbReference type="InterPro" id="IPR053144">
    <property type="entry name" value="Acetyltransferase_Butenolide"/>
</dbReference>
<name>A0A9X2CND9_9FLAO</name>
<comment type="caution">
    <text evidence="2">The sequence shown here is derived from an EMBL/GenBank/DDBJ whole genome shotgun (WGS) entry which is preliminary data.</text>
</comment>
<reference evidence="2" key="1">
    <citation type="submission" date="2022-01" db="EMBL/GenBank/DDBJ databases">
        <title>Genome sequencing of Zunongwangia sp. M21534 genome.</title>
        <authorList>
            <person name="Chen Y."/>
            <person name="Dong C."/>
            <person name="Shao Z."/>
        </authorList>
    </citation>
    <scope>NUCLEOTIDE SEQUENCE</scope>
    <source>
        <strain evidence="2">MCCC M21534</strain>
    </source>
</reference>
<keyword evidence="3" id="KW-1185">Reference proteome</keyword>
<dbReference type="Proteomes" id="UP001139521">
    <property type="component" value="Unassembled WGS sequence"/>
</dbReference>
<evidence type="ECO:0000259" key="1">
    <source>
        <dbReference type="PROSITE" id="PS51186"/>
    </source>
</evidence>
<dbReference type="GO" id="GO:0016747">
    <property type="term" value="F:acyltransferase activity, transferring groups other than amino-acyl groups"/>
    <property type="evidence" value="ECO:0007669"/>
    <property type="project" value="InterPro"/>
</dbReference>
<dbReference type="PANTHER" id="PTHR43233:SF1">
    <property type="entry name" value="FAMILY N-ACETYLTRANSFERASE, PUTATIVE (AFU_ORTHOLOGUE AFUA_6G03350)-RELATED"/>
    <property type="match status" value="1"/>
</dbReference>
<dbReference type="SUPFAM" id="SSF55729">
    <property type="entry name" value="Acyl-CoA N-acyltransferases (Nat)"/>
    <property type="match status" value="1"/>
</dbReference>
<dbReference type="RefSeq" id="WP_249603137.1">
    <property type="nucleotide sequence ID" value="NZ_JAKHSK010000040.1"/>
</dbReference>
<dbReference type="Pfam" id="PF13508">
    <property type="entry name" value="Acetyltransf_7"/>
    <property type="match status" value="1"/>
</dbReference>
<gene>
    <name evidence="2" type="ORF">L1967_19285</name>
</gene>
<dbReference type="PROSITE" id="PS51186">
    <property type="entry name" value="GNAT"/>
    <property type="match status" value="1"/>
</dbReference>
<organism evidence="2 3">
    <name type="scientific">Zunongwangia pacifica</name>
    <dbReference type="NCBI Taxonomy" id="2911062"/>
    <lineage>
        <taxon>Bacteria</taxon>
        <taxon>Pseudomonadati</taxon>
        <taxon>Bacteroidota</taxon>
        <taxon>Flavobacteriia</taxon>
        <taxon>Flavobacteriales</taxon>
        <taxon>Flavobacteriaceae</taxon>
        <taxon>Zunongwangia</taxon>
    </lineage>
</organism>
<dbReference type="PANTHER" id="PTHR43233">
    <property type="entry name" value="FAMILY N-ACETYLTRANSFERASE, PUTATIVE (AFU_ORTHOLOGUE AFUA_6G03350)-RELATED"/>
    <property type="match status" value="1"/>
</dbReference>
<accession>A0A9X2CND9</accession>
<dbReference type="InterPro" id="IPR016181">
    <property type="entry name" value="Acyl_CoA_acyltransferase"/>
</dbReference>
<dbReference type="EMBL" id="JAKHSK010000040">
    <property type="protein sequence ID" value="MCL6220440.1"/>
    <property type="molecule type" value="Genomic_DNA"/>
</dbReference>
<evidence type="ECO:0000313" key="3">
    <source>
        <dbReference type="Proteomes" id="UP001139521"/>
    </source>
</evidence>
<evidence type="ECO:0000313" key="2">
    <source>
        <dbReference type="EMBL" id="MCL6220440.1"/>
    </source>
</evidence>
<dbReference type="Gene3D" id="3.40.630.30">
    <property type="match status" value="1"/>
</dbReference>
<dbReference type="AlphaFoldDB" id="A0A9X2CND9"/>
<dbReference type="InterPro" id="IPR000182">
    <property type="entry name" value="GNAT_dom"/>
</dbReference>
<proteinExistence type="predicted"/>
<dbReference type="CDD" id="cd04301">
    <property type="entry name" value="NAT_SF"/>
    <property type="match status" value="1"/>
</dbReference>
<protein>
    <submittedName>
        <fullName evidence="2">GNAT family N-acetyltransferase</fullName>
    </submittedName>
</protein>
<sequence length="136" mass="15871">MKALIINTDKNQLNVPLITDFISQTYWAKGRTLQQVQKAIANSLNFGVYLEGRQIGYARVVTDFTIIAYLMDVFILESERGKGYSKKLMEYILNHPELQQVENWKLNTKDAHGLYQQFGFKEVVDPKKMMERKLNH</sequence>
<feature type="domain" description="N-acetyltransferase" evidence="1">
    <location>
        <begin position="5"/>
        <end position="135"/>
    </location>
</feature>